<keyword evidence="1" id="KW-0863">Zinc-finger</keyword>
<reference evidence="4" key="2">
    <citation type="submission" date="2025-08" db="UniProtKB">
        <authorList>
            <consortium name="RefSeq"/>
        </authorList>
    </citation>
    <scope>IDENTIFICATION</scope>
    <source>
        <tissue evidence="4">Etiolated seedlings</tissue>
    </source>
</reference>
<keyword evidence="3" id="KW-1185">Reference proteome</keyword>
<name>A0A3Q7XLV6_CICAR</name>
<dbReference type="SMART" id="SM00343">
    <property type="entry name" value="ZnF_C2HC"/>
    <property type="match status" value="2"/>
</dbReference>
<dbReference type="Pfam" id="PF00098">
    <property type="entry name" value="zf-CCHC"/>
    <property type="match status" value="2"/>
</dbReference>
<evidence type="ECO:0000313" key="4">
    <source>
        <dbReference type="RefSeq" id="XP_027187658.1"/>
    </source>
</evidence>
<accession>A0A3Q7XLV6</accession>
<keyword evidence="1" id="KW-0862">Zinc</keyword>
<dbReference type="GO" id="GO:0003676">
    <property type="term" value="F:nucleic acid binding"/>
    <property type="evidence" value="ECO:0007669"/>
    <property type="project" value="InterPro"/>
</dbReference>
<protein>
    <submittedName>
        <fullName evidence="4">Uncharacterized protein LOC113785455</fullName>
    </submittedName>
</protein>
<proteinExistence type="predicted"/>
<evidence type="ECO:0000259" key="2">
    <source>
        <dbReference type="PROSITE" id="PS50158"/>
    </source>
</evidence>
<dbReference type="Gene3D" id="4.10.60.10">
    <property type="entry name" value="Zinc finger, CCHC-type"/>
    <property type="match status" value="2"/>
</dbReference>
<feature type="domain" description="CCHC-type" evidence="2">
    <location>
        <begin position="71"/>
        <end position="84"/>
    </location>
</feature>
<sequence>MKLRPEFEVVRGALLNRNPVPSLDTCVGELLREEQRLFTQGTMSHDVVTSEPVAYAAQSRGKGRDMRQVQCFSCKQFGHVARSCNMKFCNYCKKHGHIISDCPTRPPRPTQHSVQAFHATKSSAIGPSIPSASNGGALQPEMIQQMVLSALSALGIQGKSSNVSNPWFLDSGASNHMTGSSKF</sequence>
<dbReference type="InterPro" id="IPR036875">
    <property type="entry name" value="Znf_CCHC_sf"/>
</dbReference>
<dbReference type="RefSeq" id="XP_027187658.1">
    <property type="nucleotide sequence ID" value="XM_027331857.1"/>
</dbReference>
<dbReference type="PaxDb" id="3827-XP_004493177.1"/>
<dbReference type="PANTHER" id="PTHR34222:SF100">
    <property type="entry name" value="CCHC-TYPE DOMAIN-CONTAINING PROTEIN"/>
    <property type="match status" value="1"/>
</dbReference>
<evidence type="ECO:0000256" key="1">
    <source>
        <dbReference type="PROSITE-ProRule" id="PRU00047"/>
    </source>
</evidence>
<dbReference type="PROSITE" id="PS50158">
    <property type="entry name" value="ZF_CCHC"/>
    <property type="match status" value="1"/>
</dbReference>
<dbReference type="AlphaFoldDB" id="A0A3Q7XLV6"/>
<dbReference type="GO" id="GO:0008270">
    <property type="term" value="F:zinc ion binding"/>
    <property type="evidence" value="ECO:0007669"/>
    <property type="project" value="UniProtKB-KW"/>
</dbReference>
<evidence type="ECO:0000313" key="3">
    <source>
        <dbReference type="Proteomes" id="UP000087171"/>
    </source>
</evidence>
<dbReference type="Proteomes" id="UP000087171">
    <property type="component" value="Chromosome Ca2"/>
</dbReference>
<organism evidence="3 4">
    <name type="scientific">Cicer arietinum</name>
    <name type="common">Chickpea</name>
    <name type="synonym">Garbanzo</name>
    <dbReference type="NCBI Taxonomy" id="3827"/>
    <lineage>
        <taxon>Eukaryota</taxon>
        <taxon>Viridiplantae</taxon>
        <taxon>Streptophyta</taxon>
        <taxon>Embryophyta</taxon>
        <taxon>Tracheophyta</taxon>
        <taxon>Spermatophyta</taxon>
        <taxon>Magnoliopsida</taxon>
        <taxon>eudicotyledons</taxon>
        <taxon>Gunneridae</taxon>
        <taxon>Pentapetalae</taxon>
        <taxon>rosids</taxon>
        <taxon>fabids</taxon>
        <taxon>Fabales</taxon>
        <taxon>Fabaceae</taxon>
        <taxon>Papilionoideae</taxon>
        <taxon>50 kb inversion clade</taxon>
        <taxon>NPAAA clade</taxon>
        <taxon>Hologalegina</taxon>
        <taxon>IRL clade</taxon>
        <taxon>Cicereae</taxon>
        <taxon>Cicer</taxon>
    </lineage>
</organism>
<reference evidence="3" key="1">
    <citation type="journal article" date="2013" name="Nat. Biotechnol.">
        <title>Draft genome sequence of chickpea (Cicer arietinum) provides a resource for trait improvement.</title>
        <authorList>
            <person name="Varshney R.K."/>
            <person name="Song C."/>
            <person name="Saxena R.K."/>
            <person name="Azam S."/>
            <person name="Yu S."/>
            <person name="Sharpe A.G."/>
            <person name="Cannon S."/>
            <person name="Baek J."/>
            <person name="Rosen B.D."/>
            <person name="Tar'an B."/>
            <person name="Millan T."/>
            <person name="Zhang X."/>
            <person name="Ramsay L.D."/>
            <person name="Iwata A."/>
            <person name="Wang Y."/>
            <person name="Nelson W."/>
            <person name="Farmer A.D."/>
            <person name="Gaur P.M."/>
            <person name="Soderlund C."/>
            <person name="Penmetsa R.V."/>
            <person name="Xu C."/>
            <person name="Bharti A.K."/>
            <person name="He W."/>
            <person name="Winter P."/>
            <person name="Zhao S."/>
            <person name="Hane J.K."/>
            <person name="Carrasquilla-Garcia N."/>
            <person name="Condie J.A."/>
            <person name="Upadhyaya H.D."/>
            <person name="Luo M.C."/>
            <person name="Thudi M."/>
            <person name="Gowda C.L."/>
            <person name="Singh N.P."/>
            <person name="Lichtenzveig J."/>
            <person name="Gali K.K."/>
            <person name="Rubio J."/>
            <person name="Nadarajan N."/>
            <person name="Dolezel J."/>
            <person name="Bansal K.C."/>
            <person name="Xu X."/>
            <person name="Edwards D."/>
            <person name="Zhang G."/>
            <person name="Kahl G."/>
            <person name="Gil J."/>
            <person name="Singh K.B."/>
            <person name="Datta S.K."/>
            <person name="Jackson S.A."/>
            <person name="Wang J."/>
            <person name="Cook D.R."/>
        </authorList>
    </citation>
    <scope>NUCLEOTIDE SEQUENCE [LARGE SCALE GENOMIC DNA]</scope>
    <source>
        <strain evidence="3">cv. CDC Frontier</strain>
    </source>
</reference>
<dbReference type="OrthoDB" id="1436137at2759"/>
<dbReference type="SUPFAM" id="SSF57756">
    <property type="entry name" value="Retrovirus zinc finger-like domains"/>
    <property type="match status" value="1"/>
</dbReference>
<gene>
    <name evidence="4" type="primary">LOC113785455</name>
</gene>
<keyword evidence="1" id="KW-0479">Metal-binding</keyword>
<dbReference type="InterPro" id="IPR001878">
    <property type="entry name" value="Znf_CCHC"/>
</dbReference>
<dbReference type="PANTHER" id="PTHR34222">
    <property type="entry name" value="GAG_PRE-INTEGRS DOMAIN-CONTAINING PROTEIN"/>
    <property type="match status" value="1"/>
</dbReference>